<dbReference type="AlphaFoldDB" id="A0A5B7FPX5"/>
<protein>
    <submittedName>
        <fullName evidence="1">Uncharacterized protein</fullName>
    </submittedName>
</protein>
<gene>
    <name evidence="1" type="ORF">E2C01_040868</name>
</gene>
<name>A0A5B7FPX5_PORTR</name>
<accession>A0A5B7FPX5</accession>
<evidence type="ECO:0000313" key="2">
    <source>
        <dbReference type="Proteomes" id="UP000324222"/>
    </source>
</evidence>
<dbReference type="EMBL" id="VSRR010007570">
    <property type="protein sequence ID" value="MPC47133.1"/>
    <property type="molecule type" value="Genomic_DNA"/>
</dbReference>
<organism evidence="1 2">
    <name type="scientific">Portunus trituberculatus</name>
    <name type="common">Swimming crab</name>
    <name type="synonym">Neptunus trituberculatus</name>
    <dbReference type="NCBI Taxonomy" id="210409"/>
    <lineage>
        <taxon>Eukaryota</taxon>
        <taxon>Metazoa</taxon>
        <taxon>Ecdysozoa</taxon>
        <taxon>Arthropoda</taxon>
        <taxon>Crustacea</taxon>
        <taxon>Multicrustacea</taxon>
        <taxon>Malacostraca</taxon>
        <taxon>Eumalacostraca</taxon>
        <taxon>Eucarida</taxon>
        <taxon>Decapoda</taxon>
        <taxon>Pleocyemata</taxon>
        <taxon>Brachyura</taxon>
        <taxon>Eubrachyura</taxon>
        <taxon>Portunoidea</taxon>
        <taxon>Portunidae</taxon>
        <taxon>Portuninae</taxon>
        <taxon>Portunus</taxon>
    </lineage>
</organism>
<evidence type="ECO:0000313" key="1">
    <source>
        <dbReference type="EMBL" id="MPC47133.1"/>
    </source>
</evidence>
<comment type="caution">
    <text evidence="1">The sequence shown here is derived from an EMBL/GenBank/DDBJ whole genome shotgun (WGS) entry which is preliminary data.</text>
</comment>
<dbReference type="Proteomes" id="UP000324222">
    <property type="component" value="Unassembled WGS sequence"/>
</dbReference>
<keyword evidence="2" id="KW-1185">Reference proteome</keyword>
<reference evidence="1 2" key="1">
    <citation type="submission" date="2019-05" db="EMBL/GenBank/DDBJ databases">
        <title>Another draft genome of Portunus trituberculatus and its Hox gene families provides insights of decapod evolution.</title>
        <authorList>
            <person name="Jeong J.-H."/>
            <person name="Song I."/>
            <person name="Kim S."/>
            <person name="Choi T."/>
            <person name="Kim D."/>
            <person name="Ryu S."/>
            <person name="Kim W."/>
        </authorList>
    </citation>
    <scope>NUCLEOTIDE SEQUENCE [LARGE SCALE GENOMIC DNA]</scope>
    <source>
        <tissue evidence="1">Muscle</tissue>
    </source>
</reference>
<sequence>MLVGTSGVDRNIWQGPRDTHNYKQQQQQPCLLVHHINTARVEMCIRGVLQYQEKQIAGMLSW</sequence>
<proteinExistence type="predicted"/>